<dbReference type="AlphaFoldDB" id="A0A067PPI5"/>
<keyword evidence="3" id="KW-0274">FAD</keyword>
<dbReference type="PROSITE" id="PS51257">
    <property type="entry name" value="PROKAR_LIPOPROTEIN"/>
    <property type="match status" value="1"/>
</dbReference>
<evidence type="ECO:0000313" key="8">
    <source>
        <dbReference type="EMBL" id="KDQ52236.1"/>
    </source>
</evidence>
<proteinExistence type="inferred from homology"/>
<dbReference type="SUPFAM" id="SSF51905">
    <property type="entry name" value="FAD/NAD(P)-binding domain"/>
    <property type="match status" value="1"/>
</dbReference>
<keyword evidence="6" id="KW-0472">Membrane</keyword>
<dbReference type="InterPro" id="IPR036188">
    <property type="entry name" value="FAD/NAD-bd_sf"/>
</dbReference>
<dbReference type="InParanoid" id="A0A067PPI5"/>
<keyword evidence="6" id="KW-0812">Transmembrane</keyword>
<dbReference type="InterPro" id="IPR002938">
    <property type="entry name" value="FAD-bd"/>
</dbReference>
<keyword evidence="6" id="KW-1133">Transmembrane helix</keyword>
<protein>
    <recommendedName>
        <fullName evidence="7">FAD-binding domain-containing protein</fullName>
    </recommendedName>
</protein>
<organism evidence="8 9">
    <name type="scientific">Jaapia argillacea MUCL 33604</name>
    <dbReference type="NCBI Taxonomy" id="933084"/>
    <lineage>
        <taxon>Eukaryota</taxon>
        <taxon>Fungi</taxon>
        <taxon>Dikarya</taxon>
        <taxon>Basidiomycota</taxon>
        <taxon>Agaricomycotina</taxon>
        <taxon>Agaricomycetes</taxon>
        <taxon>Agaricomycetidae</taxon>
        <taxon>Jaapiales</taxon>
        <taxon>Jaapiaceae</taxon>
        <taxon>Jaapia</taxon>
    </lineage>
</organism>
<accession>A0A067PPI5</accession>
<comment type="similarity">
    <text evidence="1">Belongs to the paxM FAD-dependent monooxygenase family.</text>
</comment>
<keyword evidence="5" id="KW-0503">Monooxygenase</keyword>
<dbReference type="HOGENOM" id="CLU_009665_19_3_1"/>
<dbReference type="GO" id="GO:0004497">
    <property type="term" value="F:monooxygenase activity"/>
    <property type="evidence" value="ECO:0007669"/>
    <property type="project" value="UniProtKB-KW"/>
</dbReference>
<reference evidence="9" key="1">
    <citation type="journal article" date="2014" name="Proc. Natl. Acad. Sci. U.S.A.">
        <title>Extensive sampling of basidiomycete genomes demonstrates inadequacy of the white-rot/brown-rot paradigm for wood decay fungi.</title>
        <authorList>
            <person name="Riley R."/>
            <person name="Salamov A.A."/>
            <person name="Brown D.W."/>
            <person name="Nagy L.G."/>
            <person name="Floudas D."/>
            <person name="Held B.W."/>
            <person name="Levasseur A."/>
            <person name="Lombard V."/>
            <person name="Morin E."/>
            <person name="Otillar R."/>
            <person name="Lindquist E.A."/>
            <person name="Sun H."/>
            <person name="LaButti K.M."/>
            <person name="Schmutz J."/>
            <person name="Jabbour D."/>
            <person name="Luo H."/>
            <person name="Baker S.E."/>
            <person name="Pisabarro A.G."/>
            <person name="Walton J.D."/>
            <person name="Blanchette R.A."/>
            <person name="Henrissat B."/>
            <person name="Martin F."/>
            <person name="Cullen D."/>
            <person name="Hibbett D.S."/>
            <person name="Grigoriev I.V."/>
        </authorList>
    </citation>
    <scope>NUCLEOTIDE SEQUENCE [LARGE SCALE GENOMIC DNA]</scope>
    <source>
        <strain evidence="9">MUCL 33604</strain>
    </source>
</reference>
<dbReference type="GO" id="GO:0071949">
    <property type="term" value="F:FAD binding"/>
    <property type="evidence" value="ECO:0007669"/>
    <property type="project" value="InterPro"/>
</dbReference>
<dbReference type="STRING" id="933084.A0A067PPI5"/>
<feature type="domain" description="FAD-binding" evidence="7">
    <location>
        <begin position="14"/>
        <end position="367"/>
    </location>
</feature>
<evidence type="ECO:0000256" key="3">
    <source>
        <dbReference type="ARBA" id="ARBA00022827"/>
    </source>
</evidence>
<feature type="transmembrane region" description="Helical" evidence="6">
    <location>
        <begin position="12"/>
        <end position="31"/>
    </location>
</feature>
<dbReference type="PANTHER" id="PTHR13789">
    <property type="entry name" value="MONOOXYGENASE"/>
    <property type="match status" value="1"/>
</dbReference>
<dbReference type="OrthoDB" id="1878542at2759"/>
<dbReference type="PANTHER" id="PTHR13789:SF306">
    <property type="entry name" value="HYDROXYLASE, PUTATIVE-RELATED"/>
    <property type="match status" value="1"/>
</dbReference>
<keyword evidence="9" id="KW-1185">Reference proteome</keyword>
<evidence type="ECO:0000256" key="5">
    <source>
        <dbReference type="ARBA" id="ARBA00023033"/>
    </source>
</evidence>
<evidence type="ECO:0000256" key="1">
    <source>
        <dbReference type="ARBA" id="ARBA00007992"/>
    </source>
</evidence>
<evidence type="ECO:0000256" key="6">
    <source>
        <dbReference type="SAM" id="Phobius"/>
    </source>
</evidence>
<keyword evidence="2" id="KW-0285">Flavoprotein</keyword>
<dbReference type="EMBL" id="KL197741">
    <property type="protein sequence ID" value="KDQ52236.1"/>
    <property type="molecule type" value="Genomic_DNA"/>
</dbReference>
<evidence type="ECO:0000256" key="4">
    <source>
        <dbReference type="ARBA" id="ARBA00023002"/>
    </source>
</evidence>
<evidence type="ECO:0000259" key="7">
    <source>
        <dbReference type="Pfam" id="PF01494"/>
    </source>
</evidence>
<name>A0A067PPI5_9AGAM</name>
<evidence type="ECO:0000256" key="2">
    <source>
        <dbReference type="ARBA" id="ARBA00022630"/>
    </source>
</evidence>
<keyword evidence="4" id="KW-0560">Oxidoreductase</keyword>
<sequence length="481" mass="53369">MTSSTPRKATLALKIIIVGGSIAGLACAYTLRQAGHDVVVLEQSGGRRTKCRGGMRMPPNTTRILNDWGLGPTLEKVAVKSTGVNLLIGKTGERIGKLAYHEPIMTALRGNYLLMQYDDLYSTLFDLAVHAGAQIRYASQVVSVDDSRATVVLSSGEELMGDLVIGADGSNSLVRRLTMGTYAVEEGEERCYFSFNIPTERMEKDEELALLLQSQCWEVWCGDNASMYSHLVHSGTEYAIVLYLTLPNHPYTETYDDHRPISEFNIDLDRFEPRLRRLVELADTFAPIKYVRRERFAPSTSTNGSGRVLLIGDAAHPIRPHGSNNAGLALEDAVTVGSLLSRIQNISQLSSLIEAVDEIRQTRCATVKQDASTRVDYMSLPHGPAQQARDEAFRAGLAVASLEYEEGDEEYDRYYREQSQWQGYIALFDYDAGEVVEDWWAKWGAPIERMEEGVGKQKPNDGETRSPSPVVEVSVVEVLMS</sequence>
<dbReference type="PRINTS" id="PR00420">
    <property type="entry name" value="RNGMNOXGNASE"/>
</dbReference>
<dbReference type="Proteomes" id="UP000027265">
    <property type="component" value="Unassembled WGS sequence"/>
</dbReference>
<dbReference type="InterPro" id="IPR050493">
    <property type="entry name" value="FAD-dep_Monooxygenase_BioMet"/>
</dbReference>
<evidence type="ECO:0000313" key="9">
    <source>
        <dbReference type="Proteomes" id="UP000027265"/>
    </source>
</evidence>
<dbReference type="Gene3D" id="3.50.50.60">
    <property type="entry name" value="FAD/NAD(P)-binding domain"/>
    <property type="match status" value="1"/>
</dbReference>
<dbReference type="Pfam" id="PF01494">
    <property type="entry name" value="FAD_binding_3"/>
    <property type="match status" value="1"/>
</dbReference>
<gene>
    <name evidence="8" type="ORF">JAAARDRAFT_73171</name>
</gene>